<evidence type="ECO:0000259" key="1">
    <source>
        <dbReference type="Pfam" id="PF13460"/>
    </source>
</evidence>
<dbReference type="Proteomes" id="UP000036908">
    <property type="component" value="Unassembled WGS sequence"/>
</dbReference>
<dbReference type="PANTHER" id="PTHR15020:SF50">
    <property type="entry name" value="UPF0659 PROTEIN YMR090W"/>
    <property type="match status" value="1"/>
</dbReference>
<dbReference type="CDD" id="cd05243">
    <property type="entry name" value="SDR_a5"/>
    <property type="match status" value="1"/>
</dbReference>
<comment type="caution">
    <text evidence="2">The sequence shown here is derived from an EMBL/GenBank/DDBJ whole genome shotgun (WGS) entry which is preliminary data.</text>
</comment>
<reference evidence="3" key="1">
    <citation type="submission" date="2014-11" db="EMBL/GenBank/DDBJ databases">
        <title>Genome sequencing of Roseivirga sp. D-25.</title>
        <authorList>
            <person name="Selvaratnam C."/>
            <person name="Thevarajoo S."/>
            <person name="Goh K.M."/>
            <person name="Eee R."/>
            <person name="Chan K.-G."/>
            <person name="Chong C.S."/>
        </authorList>
    </citation>
    <scope>NUCLEOTIDE SEQUENCE [LARGE SCALE GENOMIC DNA]</scope>
    <source>
        <strain evidence="3">D-25</strain>
    </source>
</reference>
<name>A0A0L8AI75_9BACT</name>
<protein>
    <submittedName>
        <fullName evidence="2">NAD-dependent dehydratase</fullName>
    </submittedName>
</protein>
<dbReference type="OrthoDB" id="9803892at2"/>
<dbReference type="EMBL" id="JSVA01000017">
    <property type="protein sequence ID" value="KOF01986.1"/>
    <property type="molecule type" value="Genomic_DNA"/>
</dbReference>
<sequence>MTNEKQNILIAGANGTTGKIIVELLQTSNRYRPIAMVRKEDQKEAFEKQGVATVLADLEKDLSHAVIGVDKVIFAAGSKGKKVIAVDQEGAKSLTDAAKKAGVNKYVMLSSMGADNPSVSDDLEDYLKAKQNADNHLRNSGLEYSIVRPGGLTDNEGTGKIQLREKLDTQGSISRADVAQTLVEVLEDGVQQNQTFEIIAGETPIETAVR</sequence>
<keyword evidence="3" id="KW-1185">Reference proteome</keyword>
<organism evidence="2 3">
    <name type="scientific">Roseivirga seohaensis subsp. aquiponti</name>
    <dbReference type="NCBI Taxonomy" id="1566026"/>
    <lineage>
        <taxon>Bacteria</taxon>
        <taxon>Pseudomonadati</taxon>
        <taxon>Bacteroidota</taxon>
        <taxon>Cytophagia</taxon>
        <taxon>Cytophagales</taxon>
        <taxon>Roseivirgaceae</taxon>
        <taxon>Roseivirga</taxon>
    </lineage>
</organism>
<dbReference type="PANTHER" id="PTHR15020">
    <property type="entry name" value="FLAVIN REDUCTASE-RELATED"/>
    <property type="match status" value="1"/>
</dbReference>
<evidence type="ECO:0000313" key="3">
    <source>
        <dbReference type="Proteomes" id="UP000036908"/>
    </source>
</evidence>
<feature type="domain" description="NAD(P)-binding" evidence="1">
    <location>
        <begin position="12"/>
        <end position="188"/>
    </location>
</feature>
<dbReference type="AlphaFoldDB" id="A0A0L8AI75"/>
<dbReference type="InterPro" id="IPR016040">
    <property type="entry name" value="NAD(P)-bd_dom"/>
</dbReference>
<dbReference type="Pfam" id="PF13460">
    <property type="entry name" value="NAD_binding_10"/>
    <property type="match status" value="1"/>
</dbReference>
<dbReference type="PATRIC" id="fig|1566026.4.peg.1258"/>
<accession>A0A0L8AI75</accession>
<gene>
    <name evidence="2" type="ORF">OB69_14725</name>
</gene>
<dbReference type="RefSeq" id="WP_053224507.1">
    <property type="nucleotide sequence ID" value="NZ_JSVA01000017.1"/>
</dbReference>
<dbReference type="SUPFAM" id="SSF51735">
    <property type="entry name" value="NAD(P)-binding Rossmann-fold domains"/>
    <property type="match status" value="1"/>
</dbReference>
<dbReference type="Gene3D" id="3.40.50.720">
    <property type="entry name" value="NAD(P)-binding Rossmann-like Domain"/>
    <property type="match status" value="1"/>
</dbReference>
<evidence type="ECO:0000313" key="2">
    <source>
        <dbReference type="EMBL" id="KOF01986.1"/>
    </source>
</evidence>
<proteinExistence type="predicted"/>
<dbReference type="InterPro" id="IPR036291">
    <property type="entry name" value="NAD(P)-bd_dom_sf"/>
</dbReference>